<evidence type="ECO:0000313" key="1">
    <source>
        <dbReference type="EMBL" id="SNQ45904.1"/>
    </source>
</evidence>
<dbReference type="Proteomes" id="UP000234331">
    <property type="component" value="Unassembled WGS sequence"/>
</dbReference>
<accession>A0A2I2KJS8</accession>
<name>A0A2I2KJS8_9ACTN</name>
<dbReference type="AlphaFoldDB" id="A0A2I2KJS8"/>
<dbReference type="EMBL" id="FZMO01000022">
    <property type="protein sequence ID" value="SNQ45904.1"/>
    <property type="molecule type" value="Genomic_DNA"/>
</dbReference>
<proteinExistence type="predicted"/>
<evidence type="ECO:0000313" key="2">
    <source>
        <dbReference type="Proteomes" id="UP000234331"/>
    </source>
</evidence>
<keyword evidence="2" id="KW-1185">Reference proteome</keyword>
<reference evidence="1 2" key="1">
    <citation type="submission" date="2017-06" db="EMBL/GenBank/DDBJ databases">
        <authorList>
            <person name="Kim H.J."/>
            <person name="Triplett B.A."/>
        </authorList>
    </citation>
    <scope>NUCLEOTIDE SEQUENCE [LARGE SCALE GENOMIC DNA]</scope>
    <source>
        <strain evidence="1">FRACA_ARgP5</strain>
    </source>
</reference>
<gene>
    <name evidence="1" type="ORF">FRACA_1180002</name>
</gene>
<organism evidence="1 2">
    <name type="scientific">Frankia canadensis</name>
    <dbReference type="NCBI Taxonomy" id="1836972"/>
    <lineage>
        <taxon>Bacteria</taxon>
        <taxon>Bacillati</taxon>
        <taxon>Actinomycetota</taxon>
        <taxon>Actinomycetes</taxon>
        <taxon>Frankiales</taxon>
        <taxon>Frankiaceae</taxon>
        <taxon>Frankia</taxon>
    </lineage>
</organism>
<sequence length="83" mass="9669">MHMVYDDDTYDPLHVDIDSSDRWATARPWTSVDLSRKILELARQHPSWSPSIICDVLRRTGEQVELSVVEDVLTESEQSPEQW</sequence>
<protein>
    <submittedName>
        <fullName evidence="1">Uncharacterized protein</fullName>
    </submittedName>
</protein>